<proteinExistence type="predicted"/>
<dbReference type="InterPro" id="IPR054213">
    <property type="entry name" value="DUF6920"/>
</dbReference>
<dbReference type="RefSeq" id="WP_068172242.1">
    <property type="nucleotide sequence ID" value="NZ_AOGK01000010.1"/>
</dbReference>
<organism evidence="1 2">
    <name type="scientific">Hydrogenophaga taeniospiralis CCUG 15921</name>
    <dbReference type="NCBI Taxonomy" id="1281780"/>
    <lineage>
        <taxon>Bacteria</taxon>
        <taxon>Pseudomonadati</taxon>
        <taxon>Pseudomonadota</taxon>
        <taxon>Betaproteobacteria</taxon>
        <taxon>Burkholderiales</taxon>
        <taxon>Comamonadaceae</taxon>
        <taxon>Hydrogenophaga</taxon>
    </lineage>
</organism>
<evidence type="ECO:0000313" key="1">
    <source>
        <dbReference type="EMBL" id="MDG5976067.1"/>
    </source>
</evidence>
<evidence type="ECO:0000313" key="2">
    <source>
        <dbReference type="Proteomes" id="UP001152876"/>
    </source>
</evidence>
<accession>A0A9X4S870</accession>
<name>A0A9X4S870_9BURK</name>
<gene>
    <name evidence="1" type="ORF">H010_12434</name>
</gene>
<dbReference type="Pfam" id="PF21900">
    <property type="entry name" value="DUF6920"/>
    <property type="match status" value="1"/>
</dbReference>
<dbReference type="AlphaFoldDB" id="A0A9X4S870"/>
<reference evidence="1" key="1">
    <citation type="submission" date="2013-01" db="EMBL/GenBank/DDBJ databases">
        <title>Genome draft of Hydrogenophaga taeniospiralis 2K1.</title>
        <authorList>
            <person name="Gomila M."/>
            <person name="Lalucat J."/>
        </authorList>
    </citation>
    <scope>NUCLEOTIDE SEQUENCE</scope>
    <source>
        <strain evidence="1">CCUG 15921</strain>
    </source>
</reference>
<keyword evidence="2" id="KW-1185">Reference proteome</keyword>
<dbReference type="Proteomes" id="UP001152876">
    <property type="component" value="Unassembled WGS sequence"/>
</dbReference>
<dbReference type="OrthoDB" id="3671061at2"/>
<protein>
    <submittedName>
        <fullName evidence="1">Uncharacterized protein</fullName>
    </submittedName>
</protein>
<dbReference type="EMBL" id="AOGK01000010">
    <property type="protein sequence ID" value="MDG5976067.1"/>
    <property type="molecule type" value="Genomic_DNA"/>
</dbReference>
<sequence>MKIALATILVVALAFAALTAWGAWKWRGLTQSLVDRLEASRVAPSPARFDAQELAGLPPVVQRYFRVTMPDGAPIVAAVTVEHTGTFNLGETVDNWTPFSSYQRVVTRRPGFVWDGRMNLLPGLGVRVHDAYVAGEGVLHPTVLGLFTLMELRGTGAVAEGEFMRFFAEAAWYPTALLPSQGVRWEAVDERSARATMTDGGLSLTLTFTFDAQGLMESVRADARGRTESGKIVMRPWEGRWSNHQWREGMRVPLSGEVAWLLPPEEGGRKPYWRGTIRSLSYEWAPY</sequence>
<comment type="caution">
    <text evidence="1">The sequence shown here is derived from an EMBL/GenBank/DDBJ whole genome shotgun (WGS) entry which is preliminary data.</text>
</comment>